<protein>
    <recommendedName>
        <fullName evidence="3">DNA-entry nuclease</fullName>
    </recommendedName>
</protein>
<dbReference type="InterPro" id="IPR044929">
    <property type="entry name" value="DNA/RNA_non-sp_Endonuclease_sf"/>
</dbReference>
<dbReference type="AlphaFoldDB" id="F8DF72"/>
<sequence length="240" mass="27535">MKKNFSMSDQILNLMHIPSEQLSDLVGYPVQYESNYFVVNENIATIRFMSKGESGYIVPHSLELGKRPKGAIFYINKNDYDVFKIQKESSDKKKGRPKLGKPAGWNKIDKLNDYKLFFHRGHLIAYSLGGDDEIQGDDCKSLKSLFIQTAWSNMGKDVKEEEKVNKFSQWHFEDKVVNELKKSSVCIASCPIYRNNADVIPIGVHLQAVTKEKSLFNVFLPNIDPNIVIDYKKCTFKPKK</sequence>
<evidence type="ECO:0000313" key="1">
    <source>
        <dbReference type="EMBL" id="AEH55147.1"/>
    </source>
</evidence>
<dbReference type="Gene3D" id="3.40.570.10">
    <property type="entry name" value="Extracellular Endonuclease, subunit A"/>
    <property type="match status" value="1"/>
</dbReference>
<dbReference type="HOGENOM" id="CLU_1204273_0_0_9"/>
<dbReference type="RefSeq" id="WP_013903256.1">
    <property type="nucleotide sequence ID" value="NC_015678.1"/>
</dbReference>
<dbReference type="Proteomes" id="UP000001502">
    <property type="component" value="Chromosome"/>
</dbReference>
<organism evidence="1 2">
    <name type="scientific">Streptococcus parasanguinis (strain ATCC 15912 / DSM 6778 / CIP 104372 / LMG 14537)</name>
    <dbReference type="NCBI Taxonomy" id="760570"/>
    <lineage>
        <taxon>Bacteria</taxon>
        <taxon>Bacillati</taxon>
        <taxon>Bacillota</taxon>
        <taxon>Bacilli</taxon>
        <taxon>Lactobacillales</taxon>
        <taxon>Streptococcaceae</taxon>
        <taxon>Streptococcus</taxon>
    </lineage>
</organism>
<evidence type="ECO:0008006" key="3">
    <source>
        <dbReference type="Google" id="ProtNLM"/>
    </source>
</evidence>
<accession>F8DF72</accession>
<name>F8DF72_STREP</name>
<dbReference type="EMBL" id="CP002843">
    <property type="protein sequence ID" value="AEH55147.1"/>
    <property type="molecule type" value="Genomic_DNA"/>
</dbReference>
<dbReference type="KEGG" id="scp:HMPREF0833_10116"/>
<reference evidence="2" key="1">
    <citation type="submission" date="2011-06" db="EMBL/GenBank/DDBJ databases">
        <title>Complete sequence of Streptococcus parasanguinis strain ATCC 15912.</title>
        <authorList>
            <person name="Muzny D."/>
            <person name="Qin X."/>
            <person name="Buhay C."/>
            <person name="Dugan-Rocha S."/>
            <person name="Ding Y."/>
            <person name="Chen G."/>
            <person name="Hawes A."/>
            <person name="Holder M."/>
            <person name="Jhangiani S."/>
            <person name="Johnson A."/>
            <person name="Khan Z."/>
            <person name="Li Z."/>
            <person name="Liu W."/>
            <person name="Liu X."/>
            <person name="Perez L."/>
            <person name="Shen H."/>
            <person name="Wang Q."/>
            <person name="Watt J."/>
            <person name="Xi L."/>
            <person name="Xin Y."/>
            <person name="Zhou J."/>
            <person name="Deng J."/>
            <person name="Jiang H."/>
            <person name="Liu Y."/>
            <person name="Qu J."/>
            <person name="Song X.-Z."/>
            <person name="Zhang L."/>
            <person name="Villasana D."/>
            <person name="Johnson A."/>
            <person name="Liu J."/>
            <person name="Liyanage D."/>
            <person name="Lorensuhewa L."/>
            <person name="Robinson T."/>
            <person name="Song A."/>
            <person name="Song B.-B."/>
            <person name="Dinh H."/>
            <person name="Thornton R."/>
            <person name="Coyle M."/>
            <person name="Francisco L."/>
            <person name="Jackson L."/>
            <person name="Javaid M."/>
            <person name="Korchina V."/>
            <person name="Kovar C."/>
            <person name="Mata R."/>
            <person name="Mathew T."/>
            <person name="Ngo R."/>
            <person name="Nguyen L."/>
            <person name="Nguyen N."/>
            <person name="Okwuonu G."/>
            <person name="Ongeri F."/>
            <person name="Pham C."/>
            <person name="Simmons D."/>
            <person name="Wilczek-Boney K."/>
            <person name="Hale W."/>
            <person name="Jakkamsetti A."/>
            <person name="Pham P."/>
            <person name="Ruth R."/>
            <person name="San Lucas F."/>
            <person name="Warren J."/>
            <person name="Zhang J."/>
            <person name="Zhao Z."/>
            <person name="Zhou C."/>
            <person name="Zhu D."/>
            <person name="Lee S."/>
            <person name="Bess C."/>
            <person name="Blankenburg K."/>
            <person name="Forbes L."/>
            <person name="Fu Q."/>
            <person name="Gubbala S."/>
            <person name="Hirani K."/>
            <person name="Jayaseelan J.C."/>
            <person name="Lara F."/>
            <person name="Munidasa M."/>
            <person name="Palculict T."/>
            <person name="Patil S."/>
            <person name="Pu L.-L."/>
            <person name="Saada N."/>
            <person name="Tang L."/>
            <person name="Weissenberger G."/>
            <person name="Zhu Y."/>
            <person name="Hemphill L."/>
            <person name="Shang Y."/>
            <person name="Youmans B."/>
            <person name="Ayvaz T."/>
            <person name="Ross M."/>
            <person name="Santibanez J."/>
            <person name="Aqrawi P."/>
            <person name="Gross S."/>
            <person name="Joshi V."/>
            <person name="Fowler G."/>
            <person name="Nazareth L."/>
            <person name="Reid J."/>
            <person name="Worley K."/>
            <person name="Petrosino J."/>
            <person name="Highlander S."/>
            <person name="Gibbs R."/>
        </authorList>
    </citation>
    <scope>NUCLEOTIDE SEQUENCE [LARGE SCALE GENOMIC DNA]</scope>
    <source>
        <strain evidence="2">ATCC 15912 / DSM 6778 / CIP 104372 / LMG 14537</strain>
    </source>
</reference>
<proteinExistence type="predicted"/>
<gene>
    <name evidence="1" type="ordered locus">HMPREF0833_10116</name>
</gene>
<dbReference type="GeneID" id="10834609"/>
<evidence type="ECO:0000313" key="2">
    <source>
        <dbReference type="Proteomes" id="UP000001502"/>
    </source>
</evidence>